<dbReference type="Pfam" id="PF02807">
    <property type="entry name" value="ATP-gua_PtransN"/>
    <property type="match status" value="1"/>
</dbReference>
<evidence type="ECO:0000256" key="6">
    <source>
        <dbReference type="ARBA" id="ARBA00022840"/>
    </source>
</evidence>
<dbReference type="EC" id="2.7.3.2" evidence="2"/>
<keyword evidence="5 8" id="KW-0418">Kinase</keyword>
<dbReference type="Pfam" id="PF00217">
    <property type="entry name" value="ATP-gua_Ptrans"/>
    <property type="match status" value="1"/>
</dbReference>
<dbReference type="EMBL" id="FN654843">
    <property type="protein sequence ID" value="CBY36813.1"/>
    <property type="molecule type" value="Genomic_DNA"/>
</dbReference>
<dbReference type="InterPro" id="IPR022414">
    <property type="entry name" value="ATP-guanido_PTrfase_cat"/>
</dbReference>
<comment type="similarity">
    <text evidence="1 7 9">Belongs to the ATP:guanido phosphotransferase family.</text>
</comment>
<feature type="binding site" evidence="8">
    <location>
        <begin position="357"/>
        <end position="361"/>
    </location>
    <ligand>
        <name>ATP</name>
        <dbReference type="ChEBI" id="CHEBI:30616"/>
    </ligand>
</feature>
<protein>
    <recommendedName>
        <fullName evidence="2">creatine kinase</fullName>
        <ecNumber evidence="2">2.7.3.2</ecNumber>
    </recommendedName>
</protein>
<dbReference type="InterPro" id="IPR022413">
    <property type="entry name" value="ATP-guanido_PTrfase_N"/>
</dbReference>
<evidence type="ECO:0000256" key="9">
    <source>
        <dbReference type="RuleBase" id="RU000505"/>
    </source>
</evidence>
<evidence type="ECO:0000259" key="11">
    <source>
        <dbReference type="PROSITE" id="PS51509"/>
    </source>
</evidence>
<dbReference type="PANTHER" id="PTHR11547">
    <property type="entry name" value="ARGININE OR CREATINE KINASE"/>
    <property type="match status" value="1"/>
</dbReference>
<evidence type="ECO:0000256" key="8">
    <source>
        <dbReference type="PROSITE-ProRule" id="PRU00843"/>
    </source>
</evidence>
<evidence type="ECO:0000256" key="3">
    <source>
        <dbReference type="ARBA" id="ARBA00022679"/>
    </source>
</evidence>
<dbReference type="GO" id="GO:0046314">
    <property type="term" value="P:phosphocreatine biosynthetic process"/>
    <property type="evidence" value="ECO:0007669"/>
    <property type="project" value="InterPro"/>
</dbReference>
<feature type="domain" description="Phosphagen kinase C-terminal" evidence="12">
    <location>
        <begin position="180"/>
        <end position="432"/>
    </location>
</feature>
<dbReference type="FunFam" id="3.30.590.10:FF:000002">
    <property type="entry name" value="Creatine kinase S-type, mitochondrial"/>
    <property type="match status" value="1"/>
</dbReference>
<feature type="binding site" evidence="8">
    <location>
        <position position="301"/>
    </location>
    <ligand>
        <name>ATP</name>
        <dbReference type="ChEBI" id="CHEBI:30616"/>
    </ligand>
</feature>
<dbReference type="PANTHER" id="PTHR11547:SF57">
    <property type="entry name" value="PHOSPHAGEN KINASE C-TERMINAL DOMAIN-CONTAINING PROTEIN"/>
    <property type="match status" value="1"/>
</dbReference>
<name>E4YMV4_OIKDI</name>
<evidence type="ECO:0000256" key="5">
    <source>
        <dbReference type="ARBA" id="ARBA00022777"/>
    </source>
</evidence>
<dbReference type="InterPro" id="IPR000749">
    <property type="entry name" value="ATP-guanido_PTrfase"/>
</dbReference>
<feature type="compositionally biased region" description="Basic and acidic residues" evidence="10">
    <location>
        <begin position="1"/>
        <end position="25"/>
    </location>
</feature>
<evidence type="ECO:0000256" key="2">
    <source>
        <dbReference type="ARBA" id="ARBA00012231"/>
    </source>
</evidence>
<evidence type="ECO:0000313" key="13">
    <source>
        <dbReference type="EMBL" id="CBY36813.1"/>
    </source>
</evidence>
<organism evidence="13">
    <name type="scientific">Oikopleura dioica</name>
    <name type="common">Tunicate</name>
    <dbReference type="NCBI Taxonomy" id="34765"/>
    <lineage>
        <taxon>Eukaryota</taxon>
        <taxon>Metazoa</taxon>
        <taxon>Chordata</taxon>
        <taxon>Tunicata</taxon>
        <taxon>Appendicularia</taxon>
        <taxon>Copelata</taxon>
        <taxon>Oikopleuridae</taxon>
        <taxon>Oikopleura</taxon>
    </lineage>
</organism>
<feature type="binding site" evidence="8">
    <location>
        <begin position="183"/>
        <end position="187"/>
    </location>
    <ligand>
        <name>ATP</name>
        <dbReference type="ChEBI" id="CHEBI:30616"/>
    </ligand>
</feature>
<dbReference type="InterPro" id="IPR014746">
    <property type="entry name" value="Gln_synth/guanido_kin_cat_dom"/>
</dbReference>
<evidence type="ECO:0000259" key="12">
    <source>
        <dbReference type="PROSITE" id="PS51510"/>
    </source>
</evidence>
<dbReference type="GO" id="GO:0004111">
    <property type="term" value="F:creatine kinase activity"/>
    <property type="evidence" value="ECO:0007669"/>
    <property type="project" value="UniProtKB-EC"/>
</dbReference>
<evidence type="ECO:0000256" key="10">
    <source>
        <dbReference type="SAM" id="MobiDB-lite"/>
    </source>
</evidence>
<evidence type="ECO:0000256" key="1">
    <source>
        <dbReference type="ARBA" id="ARBA00006798"/>
    </source>
</evidence>
<feature type="domain" description="Phosphagen kinase N-terminal" evidence="11">
    <location>
        <begin position="64"/>
        <end position="152"/>
    </location>
</feature>
<keyword evidence="3 8" id="KW-0808">Transferase</keyword>
<keyword evidence="6 8" id="KW-0067">ATP-binding</keyword>
<sequence length="445" mass="49266">MGCSDSKPKVEETTAPKVEAPKETSDSNYPPNGLPESIQKLPEWIRLGCGDDEYICEEKGAVFKPSDMPEECPDLSAHNNFFSEVMKANPELYGKLKGLTTSQGVNLGHCIKTGIDNPGHPMIKTVGMVAGDEESYTLFAELFDPVISGRHNGFAPDATHPTDMNPENLSTTKIDPTGKYVLTTRCRTGRSIRGFRLPPCCSFEERRDIERVIVKGLLSLEGGLKGDYFPLHGSRSYEAKPTGMTEEKEEALRNNGNLFQEPDSTLLLSSGCGRHWPDARGIFHNEAENFFVWVNEEDQMRIVSMQKGDDVAAIFRRFADATEGIKKVLEAEGREFMHSDHLGWILTCPSNLGTGLRAGCMVKVPLFSAREDFKAVLGKMGLQARGSAGVDSQATGGTFDISNADRLGKSETQLVNIFIEGVAQIIRWEQERFKKTINTRFLLIF</sequence>
<evidence type="ECO:0000256" key="7">
    <source>
        <dbReference type="PROSITE-ProRule" id="PRU00842"/>
    </source>
</evidence>
<dbReference type="InterPro" id="IPR022415">
    <property type="entry name" value="ATP-guanido_PTrfase_AS"/>
</dbReference>
<dbReference type="Proteomes" id="UP000011014">
    <property type="component" value="Unassembled WGS sequence"/>
</dbReference>
<gene>
    <name evidence="13" type="ORF">GSOID_T00029849001</name>
</gene>
<dbReference type="SUPFAM" id="SSF55931">
    <property type="entry name" value="Glutamine synthetase/guanido kinase"/>
    <property type="match status" value="1"/>
</dbReference>
<dbReference type="InterPro" id="IPR036802">
    <property type="entry name" value="ATP-guanido_PTrfase_N_sf"/>
</dbReference>
<accession>E4YMV4</accession>
<comment type="caution">
    <text evidence="8">Lacks conserved residue(s) required for the propagation of feature annotation.</text>
</comment>
<reference evidence="13" key="1">
    <citation type="journal article" date="2010" name="Science">
        <title>Plasticity of animal genome architecture unmasked by rapid evolution of a pelagic tunicate.</title>
        <authorList>
            <person name="Denoeud F."/>
            <person name="Henriet S."/>
            <person name="Mungpakdee S."/>
            <person name="Aury J.M."/>
            <person name="Da Silva C."/>
            <person name="Brinkmann H."/>
            <person name="Mikhaleva J."/>
            <person name="Olsen L.C."/>
            <person name="Jubin C."/>
            <person name="Canestro C."/>
            <person name="Bouquet J.M."/>
            <person name="Danks G."/>
            <person name="Poulain J."/>
            <person name="Campsteijn C."/>
            <person name="Adamski M."/>
            <person name="Cross I."/>
            <person name="Yadetie F."/>
            <person name="Muffato M."/>
            <person name="Louis A."/>
            <person name="Butcher S."/>
            <person name="Tsagkogeorga G."/>
            <person name="Konrad A."/>
            <person name="Singh S."/>
            <person name="Jensen M.F."/>
            <person name="Cong E.H."/>
            <person name="Eikeseth-Otteraa H."/>
            <person name="Noel B."/>
            <person name="Anthouard V."/>
            <person name="Porcel B.M."/>
            <person name="Kachouri-Lafond R."/>
            <person name="Nishino A."/>
            <person name="Ugolini M."/>
            <person name="Chourrout P."/>
            <person name="Nishida H."/>
            <person name="Aasland R."/>
            <person name="Huzurbazar S."/>
            <person name="Westhof E."/>
            <person name="Delsuc F."/>
            <person name="Lehrach H."/>
            <person name="Reinhardt R."/>
            <person name="Weissenbach J."/>
            <person name="Roy S.W."/>
            <person name="Artiguenave F."/>
            <person name="Postlethwait J.H."/>
            <person name="Manak J.R."/>
            <person name="Thompson E.M."/>
            <person name="Jaillon O."/>
            <person name="Du Pasquier L."/>
            <person name="Boudinot P."/>
            <person name="Liberles D.A."/>
            <person name="Volff J.N."/>
            <person name="Philippe H."/>
            <person name="Lenhard B."/>
            <person name="Roest Crollius H."/>
            <person name="Wincker P."/>
            <person name="Chourrout D."/>
        </authorList>
    </citation>
    <scope>NUCLEOTIDE SEQUENCE [LARGE SCALE GENOMIC DNA]</scope>
</reference>
<dbReference type="Gene3D" id="1.10.135.10">
    <property type="entry name" value="ATP:guanido phosphotransferase, N-terminal domain"/>
    <property type="match status" value="1"/>
</dbReference>
<feature type="binding site" evidence="8">
    <location>
        <begin position="385"/>
        <end position="390"/>
    </location>
    <ligand>
        <name>ATP</name>
        <dbReference type="ChEBI" id="CHEBI:30616"/>
    </ligand>
</feature>
<dbReference type="Gene3D" id="3.30.590.10">
    <property type="entry name" value="Glutamine synthetase/guanido kinase, catalytic domain"/>
    <property type="match status" value="1"/>
</dbReference>
<feature type="region of interest" description="Disordered" evidence="10">
    <location>
        <begin position="1"/>
        <end position="36"/>
    </location>
</feature>
<dbReference type="AlphaFoldDB" id="E4YMV4"/>
<evidence type="ECO:0000256" key="4">
    <source>
        <dbReference type="ARBA" id="ARBA00022741"/>
    </source>
</evidence>
<dbReference type="GO" id="GO:0005524">
    <property type="term" value="F:ATP binding"/>
    <property type="evidence" value="ECO:0007669"/>
    <property type="project" value="UniProtKB-UniRule"/>
</dbReference>
<dbReference type="SUPFAM" id="SSF48034">
    <property type="entry name" value="Guanido kinase N-terminal domain"/>
    <property type="match status" value="1"/>
</dbReference>
<dbReference type="GO" id="GO:0005615">
    <property type="term" value="C:extracellular space"/>
    <property type="evidence" value="ECO:0007669"/>
    <property type="project" value="TreeGrafter"/>
</dbReference>
<keyword evidence="4 8" id="KW-0547">Nucleotide-binding</keyword>
<dbReference type="PROSITE" id="PS51510">
    <property type="entry name" value="PHOSPHAGEN_KINASE_C"/>
    <property type="match status" value="1"/>
</dbReference>
<proteinExistence type="inferred from homology"/>
<dbReference type="PROSITE" id="PS51509">
    <property type="entry name" value="PHOSPHAGEN_KINASE_N"/>
    <property type="match status" value="1"/>
</dbReference>
<dbReference type="PROSITE" id="PS00112">
    <property type="entry name" value="PHOSPHAGEN_KINASE"/>
    <property type="match status" value="1"/>
</dbReference>